<name>A0A6A6HFX7_VIRVR</name>
<sequence length="242" mass="26015">MDQEDFNVVDGNNMSCFDNNLPLIGAWRMWYEDRLIFQRDYYHPADARAGRHRKRDDNDDNSCGSPSNTSTAVSSRPLVHTTPAPTASATVDSSFVNVGQLTGTALYTSVSDALASLCPTPGGPGLTMGCQSSSASIGPIAYYDATAAAGAAQPSADLLAVGVPRSRYDSTELRNAMINAIALVTNSSAAEKSCYEKTYPGSRQWTFCNAPKLVEIDYGRDLDRSATNGSSDRFTMLAEYAF</sequence>
<dbReference type="AlphaFoldDB" id="A0A6A6HFX7"/>
<dbReference type="EMBL" id="ML991782">
    <property type="protein sequence ID" value="KAF2237024.1"/>
    <property type="molecule type" value="Genomic_DNA"/>
</dbReference>
<keyword evidence="3" id="KW-1185">Reference proteome</keyword>
<feature type="region of interest" description="Disordered" evidence="1">
    <location>
        <begin position="48"/>
        <end position="87"/>
    </location>
</feature>
<gene>
    <name evidence="2" type="ORF">EV356DRAFT_497312</name>
</gene>
<feature type="compositionally biased region" description="Polar residues" evidence="1">
    <location>
        <begin position="61"/>
        <end position="74"/>
    </location>
</feature>
<evidence type="ECO:0000313" key="3">
    <source>
        <dbReference type="Proteomes" id="UP000800092"/>
    </source>
</evidence>
<evidence type="ECO:0000256" key="1">
    <source>
        <dbReference type="SAM" id="MobiDB-lite"/>
    </source>
</evidence>
<evidence type="ECO:0000313" key="2">
    <source>
        <dbReference type="EMBL" id="KAF2237024.1"/>
    </source>
</evidence>
<proteinExistence type="predicted"/>
<organism evidence="2 3">
    <name type="scientific">Viridothelium virens</name>
    <name type="common">Speckled blister lichen</name>
    <name type="synonym">Trypethelium virens</name>
    <dbReference type="NCBI Taxonomy" id="1048519"/>
    <lineage>
        <taxon>Eukaryota</taxon>
        <taxon>Fungi</taxon>
        <taxon>Dikarya</taxon>
        <taxon>Ascomycota</taxon>
        <taxon>Pezizomycotina</taxon>
        <taxon>Dothideomycetes</taxon>
        <taxon>Dothideomycetes incertae sedis</taxon>
        <taxon>Trypetheliales</taxon>
        <taxon>Trypetheliaceae</taxon>
        <taxon>Viridothelium</taxon>
    </lineage>
</organism>
<reference evidence="2" key="1">
    <citation type="journal article" date="2020" name="Stud. Mycol.">
        <title>101 Dothideomycetes genomes: a test case for predicting lifestyles and emergence of pathogens.</title>
        <authorList>
            <person name="Haridas S."/>
            <person name="Albert R."/>
            <person name="Binder M."/>
            <person name="Bloem J."/>
            <person name="Labutti K."/>
            <person name="Salamov A."/>
            <person name="Andreopoulos B."/>
            <person name="Baker S."/>
            <person name="Barry K."/>
            <person name="Bills G."/>
            <person name="Bluhm B."/>
            <person name="Cannon C."/>
            <person name="Castanera R."/>
            <person name="Culley D."/>
            <person name="Daum C."/>
            <person name="Ezra D."/>
            <person name="Gonzalez J."/>
            <person name="Henrissat B."/>
            <person name="Kuo A."/>
            <person name="Liang C."/>
            <person name="Lipzen A."/>
            <person name="Lutzoni F."/>
            <person name="Magnuson J."/>
            <person name="Mondo S."/>
            <person name="Nolan M."/>
            <person name="Ohm R."/>
            <person name="Pangilinan J."/>
            <person name="Park H.-J."/>
            <person name="Ramirez L."/>
            <person name="Alfaro M."/>
            <person name="Sun H."/>
            <person name="Tritt A."/>
            <person name="Yoshinaga Y."/>
            <person name="Zwiers L.-H."/>
            <person name="Turgeon B."/>
            <person name="Goodwin S."/>
            <person name="Spatafora J."/>
            <person name="Crous P."/>
            <person name="Grigoriev I."/>
        </authorList>
    </citation>
    <scope>NUCLEOTIDE SEQUENCE</scope>
    <source>
        <strain evidence="2">Tuck. ex Michener</strain>
    </source>
</reference>
<protein>
    <submittedName>
        <fullName evidence="2">Uncharacterized protein</fullName>
    </submittedName>
</protein>
<dbReference type="Proteomes" id="UP000800092">
    <property type="component" value="Unassembled WGS sequence"/>
</dbReference>
<feature type="non-terminal residue" evidence="2">
    <location>
        <position position="242"/>
    </location>
</feature>
<dbReference type="OrthoDB" id="3688572at2759"/>
<accession>A0A6A6HFX7</accession>